<gene>
    <name evidence="8" type="ORF">FO442_09160</name>
</gene>
<dbReference type="Pfam" id="PF01189">
    <property type="entry name" value="Methyltr_RsmB-F"/>
    <property type="match status" value="1"/>
</dbReference>
<accession>A0A556MY98</accession>
<feature type="active site" description="Nucleophile" evidence="6">
    <location>
        <position position="229"/>
    </location>
</feature>
<keyword evidence="3 6" id="KW-0808">Transferase</keyword>
<dbReference type="Gene3D" id="2.30.130.60">
    <property type="match status" value="1"/>
</dbReference>
<dbReference type="Pfam" id="PF13636">
    <property type="entry name" value="Methyltranf_PUA"/>
    <property type="match status" value="1"/>
</dbReference>
<evidence type="ECO:0000256" key="6">
    <source>
        <dbReference type="PROSITE-ProRule" id="PRU01023"/>
    </source>
</evidence>
<keyword evidence="9" id="KW-1185">Reference proteome</keyword>
<feature type="domain" description="SAM-dependent MTase RsmB/NOP-type" evidence="7">
    <location>
        <begin position="1"/>
        <end position="288"/>
    </location>
</feature>
<feature type="binding site" evidence="6">
    <location>
        <begin position="108"/>
        <end position="114"/>
    </location>
    <ligand>
        <name>S-adenosyl-L-methionine</name>
        <dbReference type="ChEBI" id="CHEBI:59789"/>
    </ligand>
</feature>
<dbReference type="RefSeq" id="WP_144332873.1">
    <property type="nucleotide sequence ID" value="NZ_VLPL01000004.1"/>
</dbReference>
<dbReference type="GO" id="GO:0008173">
    <property type="term" value="F:RNA methyltransferase activity"/>
    <property type="evidence" value="ECO:0007669"/>
    <property type="project" value="InterPro"/>
</dbReference>
<dbReference type="Gene3D" id="3.40.50.150">
    <property type="entry name" value="Vaccinia Virus protein VP39"/>
    <property type="match status" value="1"/>
</dbReference>
<dbReference type="InterPro" id="IPR023267">
    <property type="entry name" value="RCMT"/>
</dbReference>
<organism evidence="8 9">
    <name type="scientific">Fluviicola chungangensis</name>
    <dbReference type="NCBI Taxonomy" id="2597671"/>
    <lineage>
        <taxon>Bacteria</taxon>
        <taxon>Pseudomonadati</taxon>
        <taxon>Bacteroidota</taxon>
        <taxon>Flavobacteriia</taxon>
        <taxon>Flavobacteriales</taxon>
        <taxon>Crocinitomicaceae</taxon>
        <taxon>Fluviicola</taxon>
    </lineage>
</organism>
<dbReference type="GO" id="GO:0003723">
    <property type="term" value="F:RNA binding"/>
    <property type="evidence" value="ECO:0007669"/>
    <property type="project" value="UniProtKB-UniRule"/>
</dbReference>
<dbReference type="EMBL" id="VLPL01000004">
    <property type="protein sequence ID" value="TSJ44759.1"/>
    <property type="molecule type" value="Genomic_DNA"/>
</dbReference>
<name>A0A556MY98_9FLAO</name>
<dbReference type="InterPro" id="IPR049560">
    <property type="entry name" value="MeTrfase_RsmB-F_NOP2_cat"/>
</dbReference>
<keyword evidence="4 6" id="KW-0949">S-adenosyl-L-methionine</keyword>
<dbReference type="InterPro" id="IPR027391">
    <property type="entry name" value="Nol1_Nop2_Fmu_2"/>
</dbReference>
<dbReference type="SUPFAM" id="SSF53335">
    <property type="entry name" value="S-adenosyl-L-methionine-dependent methyltransferases"/>
    <property type="match status" value="1"/>
</dbReference>
<evidence type="ECO:0000313" key="9">
    <source>
        <dbReference type="Proteomes" id="UP000316008"/>
    </source>
</evidence>
<keyword evidence="2 6" id="KW-0489">Methyltransferase</keyword>
<dbReference type="AlphaFoldDB" id="A0A556MY98"/>
<dbReference type="PANTHER" id="PTHR22807:SF30">
    <property type="entry name" value="28S RRNA (CYTOSINE(4447)-C(5))-METHYLTRANSFERASE-RELATED"/>
    <property type="match status" value="1"/>
</dbReference>
<comment type="caution">
    <text evidence="8">The sequence shown here is derived from an EMBL/GenBank/DDBJ whole genome shotgun (WGS) entry which is preliminary data.</text>
</comment>
<dbReference type="Proteomes" id="UP000316008">
    <property type="component" value="Unassembled WGS sequence"/>
</dbReference>
<dbReference type="OrthoDB" id="9810297at2"/>
<comment type="similarity">
    <text evidence="6">Belongs to the class I-like SAM-binding methyltransferase superfamily. RsmB/NOP family.</text>
</comment>
<feature type="binding site" evidence="6">
    <location>
        <position position="176"/>
    </location>
    <ligand>
        <name>S-adenosyl-L-methionine</name>
        <dbReference type="ChEBI" id="CHEBI:59789"/>
    </ligand>
</feature>
<dbReference type="PRINTS" id="PR02008">
    <property type="entry name" value="RCMTFAMILY"/>
</dbReference>
<dbReference type="GO" id="GO:0001510">
    <property type="term" value="P:RNA methylation"/>
    <property type="evidence" value="ECO:0007669"/>
    <property type="project" value="InterPro"/>
</dbReference>
<dbReference type="PROSITE" id="PS51686">
    <property type="entry name" value="SAM_MT_RSMB_NOP"/>
    <property type="match status" value="1"/>
</dbReference>
<proteinExistence type="inferred from homology"/>
<evidence type="ECO:0000313" key="8">
    <source>
        <dbReference type="EMBL" id="TSJ44759.1"/>
    </source>
</evidence>
<evidence type="ECO:0000256" key="5">
    <source>
        <dbReference type="ARBA" id="ARBA00022884"/>
    </source>
</evidence>
<feature type="binding site" evidence="6">
    <location>
        <position position="132"/>
    </location>
    <ligand>
        <name>S-adenosyl-L-methionine</name>
        <dbReference type="ChEBI" id="CHEBI:59789"/>
    </ligand>
</feature>
<protein>
    <recommendedName>
        <fullName evidence="7">SAM-dependent MTase RsmB/NOP-type domain-containing protein</fullName>
    </recommendedName>
</protein>
<evidence type="ECO:0000256" key="3">
    <source>
        <dbReference type="ARBA" id="ARBA00022679"/>
    </source>
</evidence>
<dbReference type="Pfam" id="PF17125">
    <property type="entry name" value="Methyltr_RsmF_N"/>
    <property type="match status" value="1"/>
</dbReference>
<dbReference type="InterPro" id="IPR029063">
    <property type="entry name" value="SAM-dependent_MTases_sf"/>
</dbReference>
<reference evidence="8 9" key="1">
    <citation type="submission" date="2019-07" db="EMBL/GenBank/DDBJ databases">
        <authorList>
            <person name="Huq M.A."/>
        </authorList>
    </citation>
    <scope>NUCLEOTIDE SEQUENCE [LARGE SCALE GENOMIC DNA]</scope>
    <source>
        <strain evidence="8 9">MAH-3</strain>
    </source>
</reference>
<sequence length="445" mass="50568">MKKVDLPKAFVERVSRDSFLGTSLLKALNEEQPIAIRMNSSKGASVFTNLEEIPWSENGFYLPERPIFTLDPHFHGGRYYPQEAGSQFIDTILRQLELPEEPVVLDLCAAPGGKSTLIADFLGGKGLLLANEVIQNRSKILKENLTKWGAKNTLVSNNDPSDFGELKSLFDCILIDAPCSGEGMFRKDPDARNEWSPESVNLCAARQKRIVMDVWDSLKPNGFLIYSTCTFNAQENEENVRWILEQTDSRIYPLHLPFAKEGRDGLGYYALPSELKTEGFYVVALQKQGEARSPKNKSRKKSTLTRLKPETWFKDWIGDSPSELVQWNNYLFAIPEGMFELAETLHSYLRIIKLGTELGEISRKGLIPNEALALDQATLSDRVPDIPLTREQALHYLKGDTFNLEGKHGFHTVSFEGTKLGWIKHLGNRFNNLFPKEWRIRMRID</sequence>
<dbReference type="Gene3D" id="3.30.70.1170">
    <property type="entry name" value="Sun protein, domain 3"/>
    <property type="match status" value="1"/>
</dbReference>
<evidence type="ECO:0000259" key="7">
    <source>
        <dbReference type="PROSITE" id="PS51686"/>
    </source>
</evidence>
<keyword evidence="5 6" id="KW-0694">RNA-binding</keyword>
<feature type="binding site" evidence="6">
    <location>
        <position position="159"/>
    </location>
    <ligand>
        <name>S-adenosyl-L-methionine</name>
        <dbReference type="ChEBI" id="CHEBI:59789"/>
    </ligand>
</feature>
<dbReference type="InterPro" id="IPR031341">
    <property type="entry name" value="Methyltr_RsmF_N"/>
</dbReference>
<evidence type="ECO:0000256" key="1">
    <source>
        <dbReference type="ARBA" id="ARBA00022490"/>
    </source>
</evidence>
<evidence type="ECO:0000256" key="2">
    <source>
        <dbReference type="ARBA" id="ARBA00022603"/>
    </source>
</evidence>
<dbReference type="InterPro" id="IPR001678">
    <property type="entry name" value="MeTrfase_RsmB-F_NOP2_dom"/>
</dbReference>
<keyword evidence="1" id="KW-0963">Cytoplasm</keyword>
<dbReference type="PANTHER" id="PTHR22807">
    <property type="entry name" value="NOP2 YEAST -RELATED NOL1/NOP2/FMU SUN DOMAIN-CONTAINING"/>
    <property type="match status" value="1"/>
</dbReference>
<evidence type="ECO:0000256" key="4">
    <source>
        <dbReference type="ARBA" id="ARBA00022691"/>
    </source>
</evidence>